<feature type="transmembrane region" description="Helical" evidence="2">
    <location>
        <begin position="16"/>
        <end position="37"/>
    </location>
</feature>
<evidence type="ECO:0000259" key="3">
    <source>
        <dbReference type="Pfam" id="PF02254"/>
    </source>
</evidence>
<dbReference type="Gene3D" id="1.10.287.70">
    <property type="match status" value="1"/>
</dbReference>
<dbReference type="EMBL" id="JBHSQV010000169">
    <property type="protein sequence ID" value="MFC5987738.1"/>
    <property type="molecule type" value="Genomic_DNA"/>
</dbReference>
<name>A0ABW1IRJ6_9BACL</name>
<dbReference type="InterPro" id="IPR050721">
    <property type="entry name" value="Trk_Ktr_HKT_K-transport"/>
</dbReference>
<keyword evidence="2" id="KW-0472">Membrane</keyword>
<dbReference type="Gene3D" id="3.40.50.720">
    <property type="entry name" value="NAD(P)-binding Rossmann-like Domain"/>
    <property type="match status" value="1"/>
</dbReference>
<sequence length="337" mass="38226">MYIIKKVWKKIKHVSNAWLFIATLFLVFFSSIIMKYIEPETFPDFFTGLWWVMTTLTTVGYGDLSPVTIAGRLYAMFLFLTGIGLIGVVIGKVIDAFSNFTKRREEGRVAYKGEGHMIMIGWNRKTKFALEEVRHSEFTKDIVIVDQLPASPVSGEGIYYIQGDPASEETLMQANVSAARSVILFADPHIEDISLVDGKSLLIVSTIERIAPNVHTTVEIMLEQHISNFKYVHVNHFLVSSEMVSRLAVRSALAESHGDIVKQLIQREHGDNLYEIKPKAEWHTYRDAFTALLEKGATLIADRGYLGINRKLELSLPRDAKLQIVCDKKVYQELINK</sequence>
<comment type="caution">
    <text evidence="5">The sequence shown here is derived from an EMBL/GenBank/DDBJ whole genome shotgun (WGS) entry which is preliminary data.</text>
</comment>
<dbReference type="Pfam" id="PF02254">
    <property type="entry name" value="TrkA_N"/>
    <property type="match status" value="1"/>
</dbReference>
<keyword evidence="2" id="KW-0812">Transmembrane</keyword>
<dbReference type="InterPro" id="IPR003148">
    <property type="entry name" value="RCK_N"/>
</dbReference>
<evidence type="ECO:0000313" key="5">
    <source>
        <dbReference type="EMBL" id="MFC5987738.1"/>
    </source>
</evidence>
<keyword evidence="2" id="KW-1133">Transmembrane helix</keyword>
<feature type="domain" description="RCK N-terminal" evidence="3">
    <location>
        <begin position="118"/>
        <end position="237"/>
    </location>
</feature>
<reference evidence="6" key="1">
    <citation type="journal article" date="2019" name="Int. J. Syst. Evol. Microbiol.">
        <title>The Global Catalogue of Microorganisms (GCM) 10K type strain sequencing project: providing services to taxonomists for standard genome sequencing and annotation.</title>
        <authorList>
            <consortium name="The Broad Institute Genomics Platform"/>
            <consortium name="The Broad Institute Genome Sequencing Center for Infectious Disease"/>
            <person name="Wu L."/>
            <person name="Ma J."/>
        </authorList>
    </citation>
    <scope>NUCLEOTIDE SEQUENCE [LARGE SCALE GENOMIC DNA]</scope>
    <source>
        <strain evidence="6">CCM 8749</strain>
    </source>
</reference>
<keyword evidence="5" id="KW-0406">Ion transport</keyword>
<organism evidence="5 6">
    <name type="scientific">Marinicrinis lubricantis</name>
    <dbReference type="NCBI Taxonomy" id="2086470"/>
    <lineage>
        <taxon>Bacteria</taxon>
        <taxon>Bacillati</taxon>
        <taxon>Bacillota</taxon>
        <taxon>Bacilli</taxon>
        <taxon>Bacillales</taxon>
        <taxon>Paenibacillaceae</taxon>
    </lineage>
</organism>
<dbReference type="Pfam" id="PF07885">
    <property type="entry name" value="Ion_trans_2"/>
    <property type="match status" value="1"/>
</dbReference>
<keyword evidence="6" id="KW-1185">Reference proteome</keyword>
<comment type="subcellular location">
    <subcellularLocation>
        <location evidence="1">Cell membrane</location>
        <topology evidence="1">Multi-pass membrane protein</topology>
    </subcellularLocation>
</comment>
<feature type="transmembrane region" description="Helical" evidence="2">
    <location>
        <begin position="73"/>
        <end position="94"/>
    </location>
</feature>
<keyword evidence="5" id="KW-0813">Transport</keyword>
<dbReference type="InterPro" id="IPR013099">
    <property type="entry name" value="K_chnl_dom"/>
</dbReference>
<dbReference type="PANTHER" id="PTHR43833:SF9">
    <property type="entry name" value="POTASSIUM CHANNEL PROTEIN YUGO-RELATED"/>
    <property type="match status" value="1"/>
</dbReference>
<evidence type="ECO:0000259" key="4">
    <source>
        <dbReference type="Pfam" id="PF07885"/>
    </source>
</evidence>
<dbReference type="Proteomes" id="UP001596250">
    <property type="component" value="Unassembled WGS sequence"/>
</dbReference>
<dbReference type="RefSeq" id="WP_379895153.1">
    <property type="nucleotide sequence ID" value="NZ_CBCSCT010000032.1"/>
</dbReference>
<feature type="domain" description="Potassium channel" evidence="4">
    <location>
        <begin position="23"/>
        <end position="98"/>
    </location>
</feature>
<protein>
    <submittedName>
        <fullName evidence="5">Potassium channel family protein</fullName>
    </submittedName>
</protein>
<dbReference type="PRINTS" id="PR00169">
    <property type="entry name" value="KCHANNEL"/>
</dbReference>
<dbReference type="GO" id="GO:0034220">
    <property type="term" value="P:monoatomic ion transmembrane transport"/>
    <property type="evidence" value="ECO:0007669"/>
    <property type="project" value="UniProtKB-KW"/>
</dbReference>
<evidence type="ECO:0000256" key="2">
    <source>
        <dbReference type="SAM" id="Phobius"/>
    </source>
</evidence>
<accession>A0ABW1IRJ6</accession>
<dbReference type="SUPFAM" id="SSF51735">
    <property type="entry name" value="NAD(P)-binding Rossmann-fold domains"/>
    <property type="match status" value="1"/>
</dbReference>
<dbReference type="SUPFAM" id="SSF81324">
    <property type="entry name" value="Voltage-gated potassium channels"/>
    <property type="match status" value="1"/>
</dbReference>
<evidence type="ECO:0000256" key="1">
    <source>
        <dbReference type="ARBA" id="ARBA00004651"/>
    </source>
</evidence>
<evidence type="ECO:0000313" key="6">
    <source>
        <dbReference type="Proteomes" id="UP001596250"/>
    </source>
</evidence>
<dbReference type="InterPro" id="IPR036291">
    <property type="entry name" value="NAD(P)-bd_dom_sf"/>
</dbReference>
<keyword evidence="5" id="KW-0407">Ion channel</keyword>
<dbReference type="PANTHER" id="PTHR43833">
    <property type="entry name" value="POTASSIUM CHANNEL PROTEIN 2-RELATED-RELATED"/>
    <property type="match status" value="1"/>
</dbReference>
<proteinExistence type="predicted"/>
<gene>
    <name evidence="5" type="ORF">ACFPXP_15135</name>
</gene>